<keyword evidence="5" id="KW-0472">Membrane</keyword>
<dbReference type="Gene3D" id="3.30.200.20">
    <property type="entry name" value="Phosphorylase Kinase, domain 1"/>
    <property type="match status" value="1"/>
</dbReference>
<evidence type="ECO:0000256" key="2">
    <source>
        <dbReference type="ARBA" id="ARBA00022729"/>
    </source>
</evidence>
<dbReference type="PANTHER" id="PTHR48053:SF131">
    <property type="entry name" value="LEUCINE-RICH REPEAT RECEPTOR-LIKE SERINE_THREONINE-PROTEIN KINASE BAM2"/>
    <property type="match status" value="1"/>
</dbReference>
<name>A0ABS8S0B7_DATST</name>
<dbReference type="Gene3D" id="3.80.10.10">
    <property type="entry name" value="Ribonuclease Inhibitor"/>
    <property type="match status" value="1"/>
</dbReference>
<keyword evidence="5" id="KW-1133">Transmembrane helix</keyword>
<sequence length="339" mass="37115">MGENYLNGSIPKGILGQISLSNNRLTGPLPPSIGNFAGVQKLLLDGNKFSGRIPAEIGKLQQLSKIDFSHNNFSGPIAPEISQCKLLTYVDLSRNQLSGEIPTEITDLCGPYLGPCKEGVVDGVSQPHQRGALSPSMKLLLVIGLLVCSIVFAVAAIIKARSLKKASEARAWKLTAFQRLEFTCDDILDSLKEDSIIWKRRCWYSLQGDCGRIRHRHIVRLAKFCSNHETNLLVYEYMLMEVLKCFMAERRYYIGIQAQVADFGLAKFLQDSGTSECMSAIAGSYALHCSRYKSGDSAVTDQSPPPSASALESPTSIPGDTKDHHQPTPQSSPPDLLSI</sequence>
<keyword evidence="5" id="KW-0812">Transmembrane</keyword>
<evidence type="ECO:0000313" key="6">
    <source>
        <dbReference type="EMBL" id="MCD7452417.1"/>
    </source>
</evidence>
<organism evidence="6 7">
    <name type="scientific">Datura stramonium</name>
    <name type="common">Jimsonweed</name>
    <name type="synonym">Common thornapple</name>
    <dbReference type="NCBI Taxonomy" id="4076"/>
    <lineage>
        <taxon>Eukaryota</taxon>
        <taxon>Viridiplantae</taxon>
        <taxon>Streptophyta</taxon>
        <taxon>Embryophyta</taxon>
        <taxon>Tracheophyta</taxon>
        <taxon>Spermatophyta</taxon>
        <taxon>Magnoliopsida</taxon>
        <taxon>eudicotyledons</taxon>
        <taxon>Gunneridae</taxon>
        <taxon>Pentapetalae</taxon>
        <taxon>asterids</taxon>
        <taxon>lamiids</taxon>
        <taxon>Solanales</taxon>
        <taxon>Solanaceae</taxon>
        <taxon>Solanoideae</taxon>
        <taxon>Datureae</taxon>
        <taxon>Datura</taxon>
    </lineage>
</organism>
<dbReference type="Proteomes" id="UP000823775">
    <property type="component" value="Unassembled WGS sequence"/>
</dbReference>
<evidence type="ECO:0000256" key="5">
    <source>
        <dbReference type="SAM" id="Phobius"/>
    </source>
</evidence>
<accession>A0ABS8S0B7</accession>
<comment type="subcellular location">
    <subcellularLocation>
        <location evidence="1">Membrane</location>
        <topology evidence="1">Single-pass type I membrane protein</topology>
    </subcellularLocation>
</comment>
<dbReference type="SUPFAM" id="SSF52058">
    <property type="entry name" value="L domain-like"/>
    <property type="match status" value="1"/>
</dbReference>
<dbReference type="InterPro" id="IPR011009">
    <property type="entry name" value="Kinase-like_dom_sf"/>
</dbReference>
<gene>
    <name evidence="6" type="ORF">HAX54_016522</name>
</gene>
<keyword evidence="2" id="KW-0732">Signal</keyword>
<dbReference type="SUPFAM" id="SSF56112">
    <property type="entry name" value="Protein kinase-like (PK-like)"/>
    <property type="match status" value="1"/>
</dbReference>
<dbReference type="InterPro" id="IPR051716">
    <property type="entry name" value="Plant_RL_S/T_kinase"/>
</dbReference>
<dbReference type="Pfam" id="PF00560">
    <property type="entry name" value="LRR_1"/>
    <property type="match status" value="4"/>
</dbReference>
<evidence type="ECO:0000256" key="4">
    <source>
        <dbReference type="SAM" id="MobiDB-lite"/>
    </source>
</evidence>
<evidence type="ECO:0000313" key="7">
    <source>
        <dbReference type="Proteomes" id="UP000823775"/>
    </source>
</evidence>
<reference evidence="6 7" key="1">
    <citation type="journal article" date="2021" name="BMC Genomics">
        <title>Datura genome reveals duplications of psychoactive alkaloid biosynthetic genes and high mutation rate following tissue culture.</title>
        <authorList>
            <person name="Rajewski A."/>
            <person name="Carter-House D."/>
            <person name="Stajich J."/>
            <person name="Litt A."/>
        </authorList>
    </citation>
    <scope>NUCLEOTIDE SEQUENCE [LARGE SCALE GENOMIC DNA]</scope>
    <source>
        <strain evidence="6">AR-01</strain>
    </source>
</reference>
<protein>
    <submittedName>
        <fullName evidence="6">Uncharacterized protein</fullName>
    </submittedName>
</protein>
<keyword evidence="3" id="KW-0675">Receptor</keyword>
<feature type="transmembrane region" description="Helical" evidence="5">
    <location>
        <begin position="139"/>
        <end position="158"/>
    </location>
</feature>
<dbReference type="PANTHER" id="PTHR48053">
    <property type="entry name" value="LEUCINE RICH REPEAT FAMILY PROTEIN, EXPRESSED"/>
    <property type="match status" value="1"/>
</dbReference>
<evidence type="ECO:0000256" key="3">
    <source>
        <dbReference type="ARBA" id="ARBA00023170"/>
    </source>
</evidence>
<dbReference type="InterPro" id="IPR001611">
    <property type="entry name" value="Leu-rich_rpt"/>
</dbReference>
<dbReference type="EMBL" id="JACEIK010000207">
    <property type="protein sequence ID" value="MCD7452417.1"/>
    <property type="molecule type" value="Genomic_DNA"/>
</dbReference>
<feature type="region of interest" description="Disordered" evidence="4">
    <location>
        <begin position="296"/>
        <end position="339"/>
    </location>
</feature>
<keyword evidence="7" id="KW-1185">Reference proteome</keyword>
<proteinExistence type="predicted"/>
<comment type="caution">
    <text evidence="6">The sequence shown here is derived from an EMBL/GenBank/DDBJ whole genome shotgun (WGS) entry which is preliminary data.</text>
</comment>
<evidence type="ECO:0000256" key="1">
    <source>
        <dbReference type="ARBA" id="ARBA00004479"/>
    </source>
</evidence>
<dbReference type="InterPro" id="IPR032675">
    <property type="entry name" value="LRR_dom_sf"/>
</dbReference>